<reference evidence="1" key="1">
    <citation type="submission" date="2020-02" db="EMBL/GenBank/DDBJ databases">
        <authorList>
            <person name="Scholz U."/>
            <person name="Mascher M."/>
            <person name="Fiebig A."/>
        </authorList>
    </citation>
    <scope>NUCLEOTIDE SEQUENCE</scope>
</reference>
<evidence type="ECO:0000313" key="1">
    <source>
        <dbReference type="EMBL" id="CAA7393614.1"/>
    </source>
</evidence>
<dbReference type="EMBL" id="LR746266">
    <property type="protein sequence ID" value="CAA7393614.1"/>
    <property type="molecule type" value="Genomic_DNA"/>
</dbReference>
<sequence>MKSNFSNENKVIILLVSLFDSYGQLVTILLYDTTTHVLKDVINSLMKYYYQKKYVGETCGKGLFVKGQREHER</sequence>
<organism evidence="1 2">
    <name type="scientific">Spirodela intermedia</name>
    <name type="common">Intermediate duckweed</name>
    <dbReference type="NCBI Taxonomy" id="51605"/>
    <lineage>
        <taxon>Eukaryota</taxon>
        <taxon>Viridiplantae</taxon>
        <taxon>Streptophyta</taxon>
        <taxon>Embryophyta</taxon>
        <taxon>Tracheophyta</taxon>
        <taxon>Spermatophyta</taxon>
        <taxon>Magnoliopsida</taxon>
        <taxon>Liliopsida</taxon>
        <taxon>Araceae</taxon>
        <taxon>Lemnoideae</taxon>
        <taxon>Spirodela</taxon>
    </lineage>
</organism>
<dbReference type="Proteomes" id="UP000663760">
    <property type="component" value="Chromosome 3"/>
</dbReference>
<name>A0A7I8K8X7_SPIIN</name>
<accession>A0A7I8K8X7</accession>
<gene>
    <name evidence="1" type="ORF">SI8410_03004341</name>
</gene>
<dbReference type="AlphaFoldDB" id="A0A7I8K8X7"/>
<protein>
    <submittedName>
        <fullName evidence="1">Uncharacterized protein</fullName>
    </submittedName>
</protein>
<proteinExistence type="predicted"/>
<keyword evidence="2" id="KW-1185">Reference proteome</keyword>
<evidence type="ECO:0000313" key="2">
    <source>
        <dbReference type="Proteomes" id="UP000663760"/>
    </source>
</evidence>